<dbReference type="InterPro" id="IPR020781">
    <property type="entry name" value="ATPase_OSCP/d_CS"/>
</dbReference>
<comment type="subcellular location">
    <subcellularLocation>
        <location evidence="8">Cell membrane</location>
        <topology evidence="8">Peripheral membrane protein</topology>
    </subcellularLocation>
    <subcellularLocation>
        <location evidence="1">Membrane</location>
    </subcellularLocation>
</comment>
<comment type="function">
    <text evidence="8">F(1)F(0) ATP synthase produces ATP from ADP in the presence of a proton or sodium gradient. F-type ATPases consist of two structural domains, F(1) containing the extramembraneous catalytic core and F(0) containing the membrane proton channel, linked together by a central stalk and a peripheral stalk. During catalysis, ATP synthesis in the catalytic domain of F(1) is coupled via a rotary mechanism of the central stalk subunits to proton translocation.</text>
</comment>
<dbReference type="PRINTS" id="PR00125">
    <property type="entry name" value="ATPASEDELTA"/>
</dbReference>
<gene>
    <name evidence="8" type="primary">atpH</name>
    <name evidence="9" type="ORF">HCZ30_01140</name>
</gene>
<evidence type="ECO:0000256" key="5">
    <source>
        <dbReference type="ARBA" id="ARBA00023136"/>
    </source>
</evidence>
<keyword evidence="5 8" id="KW-0472">Membrane</keyword>
<keyword evidence="4 8" id="KW-0406">Ion transport</keyword>
<keyword evidence="8" id="KW-1003">Cell membrane</keyword>
<dbReference type="Pfam" id="PF00213">
    <property type="entry name" value="OSCP"/>
    <property type="match status" value="1"/>
</dbReference>
<name>A0ABX0VUE1_9RHOB</name>
<accession>A0ABX0VUE1</accession>
<comment type="function">
    <text evidence="8">This protein is part of the stalk that links CF(0) to CF(1). It either transmits conformational changes from CF(0) to CF(1) or is implicated in proton conduction.</text>
</comment>
<dbReference type="NCBIfam" id="TIGR01145">
    <property type="entry name" value="ATP_synt_delta"/>
    <property type="match status" value="1"/>
</dbReference>
<dbReference type="EMBL" id="JAATOP010000001">
    <property type="protein sequence ID" value="NIY71035.1"/>
    <property type="molecule type" value="Genomic_DNA"/>
</dbReference>
<dbReference type="InterPro" id="IPR026015">
    <property type="entry name" value="ATP_synth_OSCP/delta_N_sf"/>
</dbReference>
<dbReference type="RefSeq" id="WP_167635925.1">
    <property type="nucleotide sequence ID" value="NZ_JAATOP010000001.1"/>
</dbReference>
<dbReference type="InterPro" id="IPR000711">
    <property type="entry name" value="ATPase_OSCP/dsu"/>
</dbReference>
<comment type="caution">
    <text evidence="9">The sequence shown here is derived from an EMBL/GenBank/DDBJ whole genome shotgun (WGS) entry which is preliminary data.</text>
</comment>
<keyword evidence="7 8" id="KW-0066">ATP synthesis</keyword>
<sequence length="188" mass="19732">MDVSEPASISTGIASRYASAVFDIAKEGNGLAALESDIDALAAALDSSEDLRALIGSPIYSRDQQAGAVSALAKKMELSETMNSTLALLAQKRRLFVLPQLLEVLRARLAEEKGEVTADVVSAKALTKGQTDKLSQTLKAKVGKDVNINATVDASLIGGLIVKVGSKMIDTSIRSKLSALQNTMKEVG</sequence>
<evidence type="ECO:0000313" key="10">
    <source>
        <dbReference type="Proteomes" id="UP000709466"/>
    </source>
</evidence>
<evidence type="ECO:0000256" key="3">
    <source>
        <dbReference type="ARBA" id="ARBA00022781"/>
    </source>
</evidence>
<dbReference type="HAMAP" id="MF_01416">
    <property type="entry name" value="ATP_synth_delta_bact"/>
    <property type="match status" value="1"/>
</dbReference>
<keyword evidence="2 8" id="KW-0813">Transport</keyword>
<dbReference type="PANTHER" id="PTHR11910">
    <property type="entry name" value="ATP SYNTHASE DELTA CHAIN"/>
    <property type="match status" value="1"/>
</dbReference>
<dbReference type="SUPFAM" id="SSF47928">
    <property type="entry name" value="N-terminal domain of the delta subunit of the F1F0-ATP synthase"/>
    <property type="match status" value="1"/>
</dbReference>
<protein>
    <recommendedName>
        <fullName evidence="8">ATP synthase subunit delta</fullName>
    </recommendedName>
    <alternativeName>
        <fullName evidence="8">ATP synthase F(1) sector subunit delta</fullName>
    </alternativeName>
    <alternativeName>
        <fullName evidence="8">F-type ATPase subunit delta</fullName>
        <shortName evidence="8">F-ATPase subunit delta</shortName>
    </alternativeName>
</protein>
<dbReference type="PROSITE" id="PS00389">
    <property type="entry name" value="ATPASE_DELTA"/>
    <property type="match status" value="1"/>
</dbReference>
<proteinExistence type="inferred from homology"/>
<comment type="similarity">
    <text evidence="8">Belongs to the ATPase delta chain family.</text>
</comment>
<evidence type="ECO:0000256" key="7">
    <source>
        <dbReference type="ARBA" id="ARBA00023310"/>
    </source>
</evidence>
<evidence type="ECO:0000256" key="2">
    <source>
        <dbReference type="ARBA" id="ARBA00022448"/>
    </source>
</evidence>
<evidence type="ECO:0000313" key="9">
    <source>
        <dbReference type="EMBL" id="NIY71035.1"/>
    </source>
</evidence>
<dbReference type="NCBIfam" id="NF004402">
    <property type="entry name" value="PRK05758.2-2"/>
    <property type="match status" value="1"/>
</dbReference>
<evidence type="ECO:0000256" key="1">
    <source>
        <dbReference type="ARBA" id="ARBA00004370"/>
    </source>
</evidence>
<reference evidence="9 10" key="1">
    <citation type="submission" date="2020-03" db="EMBL/GenBank/DDBJ databases">
        <title>Bacterial isolates of synthetic phycosphere.</title>
        <authorList>
            <person name="Fu H."/>
            <person name="Moran M.A."/>
        </authorList>
    </citation>
    <scope>NUCLEOTIDE SEQUENCE [LARGE SCALE GENOMIC DNA]</scope>
    <source>
        <strain evidence="9 10">HF1</strain>
    </source>
</reference>
<dbReference type="Gene3D" id="1.10.520.20">
    <property type="entry name" value="N-terminal domain of the delta subunit of the F1F0-ATP synthase"/>
    <property type="match status" value="1"/>
</dbReference>
<keyword evidence="6 8" id="KW-0139">CF(1)</keyword>
<organism evidence="9 10">
    <name type="scientific">Marivivens donghaensis</name>
    <dbReference type="NCBI Taxonomy" id="1699413"/>
    <lineage>
        <taxon>Bacteria</taxon>
        <taxon>Pseudomonadati</taxon>
        <taxon>Pseudomonadota</taxon>
        <taxon>Alphaproteobacteria</taxon>
        <taxon>Rhodobacterales</taxon>
        <taxon>Paracoccaceae</taxon>
        <taxon>Marivivens group</taxon>
        <taxon>Marivivens</taxon>
    </lineage>
</organism>
<dbReference type="Proteomes" id="UP000709466">
    <property type="component" value="Unassembled WGS sequence"/>
</dbReference>
<keyword evidence="10" id="KW-1185">Reference proteome</keyword>
<evidence type="ECO:0000256" key="6">
    <source>
        <dbReference type="ARBA" id="ARBA00023196"/>
    </source>
</evidence>
<evidence type="ECO:0000256" key="4">
    <source>
        <dbReference type="ARBA" id="ARBA00023065"/>
    </source>
</evidence>
<dbReference type="NCBIfam" id="NF004406">
    <property type="entry name" value="PRK05758.3-2"/>
    <property type="match status" value="1"/>
</dbReference>
<evidence type="ECO:0000256" key="8">
    <source>
        <dbReference type="HAMAP-Rule" id="MF_01416"/>
    </source>
</evidence>
<keyword evidence="3 8" id="KW-0375">Hydrogen ion transport</keyword>